<keyword evidence="22" id="KW-0812">Transmembrane</keyword>
<keyword evidence="25" id="KW-1185">Reference proteome</keyword>
<dbReference type="GO" id="GO:0005788">
    <property type="term" value="C:endoplasmic reticulum lumen"/>
    <property type="evidence" value="ECO:0007669"/>
    <property type="project" value="UniProtKB-SubCell"/>
</dbReference>
<dbReference type="KEGG" id="pcoc:116234242"/>
<accession>A0A669QD40</accession>
<evidence type="ECO:0000256" key="22">
    <source>
        <dbReference type="SAM" id="Phobius"/>
    </source>
</evidence>
<dbReference type="AlphaFoldDB" id="A0A669QD40"/>
<proteinExistence type="inferred from homology"/>
<evidence type="ECO:0000256" key="4">
    <source>
        <dbReference type="ARBA" id="ARBA00004624"/>
    </source>
</evidence>
<feature type="domain" description="Torsin-1A C-terminal" evidence="23">
    <location>
        <begin position="366"/>
        <end position="420"/>
    </location>
</feature>
<reference evidence="24" key="2">
    <citation type="submission" date="2025-09" db="UniProtKB">
        <authorList>
            <consortium name="Ensembl"/>
        </authorList>
    </citation>
    <scope>IDENTIFICATION</scope>
</reference>
<keyword evidence="12" id="KW-0770">Synapse</keyword>
<dbReference type="Pfam" id="PF21376">
    <property type="entry name" value="TOR1A_C"/>
    <property type="match status" value="1"/>
</dbReference>
<dbReference type="FunFam" id="3.40.50.300:FF:002276">
    <property type="entry name" value="Torsin, putative"/>
    <property type="match status" value="1"/>
</dbReference>
<evidence type="ECO:0000256" key="10">
    <source>
        <dbReference type="ARBA" id="ARBA00022824"/>
    </source>
</evidence>
<name>A0A669QD40_PHACC</name>
<dbReference type="Pfam" id="PF06309">
    <property type="entry name" value="Torsin"/>
    <property type="match status" value="1"/>
</dbReference>
<keyword evidence="16" id="KW-0966">Cell projection</keyword>
<dbReference type="GO" id="GO:0005524">
    <property type="term" value="F:ATP binding"/>
    <property type="evidence" value="ECO:0007669"/>
    <property type="project" value="UniProtKB-KW"/>
</dbReference>
<comment type="similarity">
    <text evidence="5">Belongs to the ClpA/ClpB family. Torsin subfamily.</text>
</comment>
<evidence type="ECO:0000256" key="8">
    <source>
        <dbReference type="ARBA" id="ARBA00022741"/>
    </source>
</evidence>
<dbReference type="GO" id="GO:0016887">
    <property type="term" value="F:ATP hydrolysis activity"/>
    <property type="evidence" value="ECO:0007669"/>
    <property type="project" value="InterPro"/>
</dbReference>
<feature type="transmembrane region" description="Helical" evidence="22">
    <location>
        <begin position="58"/>
        <end position="77"/>
    </location>
</feature>
<evidence type="ECO:0000256" key="19">
    <source>
        <dbReference type="ARBA" id="ARBA00033320"/>
    </source>
</evidence>
<dbReference type="PANTHER" id="PTHR10760">
    <property type="entry name" value="TORSIN"/>
    <property type="match status" value="1"/>
</dbReference>
<keyword evidence="8" id="KW-0547">Nucleotide-binding</keyword>
<keyword evidence="9" id="KW-0378">Hydrolase</keyword>
<organism evidence="24 25">
    <name type="scientific">Phasianus colchicus</name>
    <name type="common">Common pheasant</name>
    <dbReference type="NCBI Taxonomy" id="9054"/>
    <lineage>
        <taxon>Eukaryota</taxon>
        <taxon>Metazoa</taxon>
        <taxon>Chordata</taxon>
        <taxon>Craniata</taxon>
        <taxon>Vertebrata</taxon>
        <taxon>Euteleostomi</taxon>
        <taxon>Archelosauria</taxon>
        <taxon>Archosauria</taxon>
        <taxon>Dinosauria</taxon>
        <taxon>Saurischia</taxon>
        <taxon>Theropoda</taxon>
        <taxon>Coelurosauria</taxon>
        <taxon>Aves</taxon>
        <taxon>Neognathae</taxon>
        <taxon>Galloanserae</taxon>
        <taxon>Galliformes</taxon>
        <taxon>Phasianidae</taxon>
        <taxon>Phasianinae</taxon>
        <taxon>Phasianus</taxon>
    </lineage>
</organism>
<evidence type="ECO:0000256" key="12">
    <source>
        <dbReference type="ARBA" id="ARBA00023018"/>
    </source>
</evidence>
<evidence type="ECO:0000256" key="9">
    <source>
        <dbReference type="ARBA" id="ARBA00022801"/>
    </source>
</evidence>
<evidence type="ECO:0000256" key="21">
    <source>
        <dbReference type="ARBA" id="ARBA00049360"/>
    </source>
</evidence>
<dbReference type="GO" id="GO:0034504">
    <property type="term" value="P:protein localization to nucleus"/>
    <property type="evidence" value="ECO:0007669"/>
    <property type="project" value="TreeGrafter"/>
</dbReference>
<evidence type="ECO:0000256" key="15">
    <source>
        <dbReference type="ARBA" id="ARBA00023242"/>
    </source>
</evidence>
<comment type="catalytic activity">
    <reaction evidence="21">
        <text>ATP + H2O = ADP + phosphate + H(+)</text>
        <dbReference type="Rhea" id="RHEA:13065"/>
        <dbReference type="ChEBI" id="CHEBI:15377"/>
        <dbReference type="ChEBI" id="CHEBI:15378"/>
        <dbReference type="ChEBI" id="CHEBI:30616"/>
        <dbReference type="ChEBI" id="CHEBI:43474"/>
        <dbReference type="ChEBI" id="CHEBI:456216"/>
    </reaction>
</comment>
<dbReference type="SUPFAM" id="SSF52540">
    <property type="entry name" value="P-loop containing nucleoside triphosphate hydrolases"/>
    <property type="match status" value="1"/>
</dbReference>
<dbReference type="OMA" id="CSLLECC"/>
<evidence type="ECO:0000256" key="11">
    <source>
        <dbReference type="ARBA" id="ARBA00022840"/>
    </source>
</evidence>
<dbReference type="InterPro" id="IPR010448">
    <property type="entry name" value="Torsin"/>
</dbReference>
<dbReference type="OrthoDB" id="19623at2759"/>
<evidence type="ECO:0000256" key="14">
    <source>
        <dbReference type="ARBA" id="ARBA00023180"/>
    </source>
</evidence>
<dbReference type="InterPro" id="IPR027417">
    <property type="entry name" value="P-loop_NTPase"/>
</dbReference>
<evidence type="ECO:0000256" key="16">
    <source>
        <dbReference type="ARBA" id="ARBA00023273"/>
    </source>
</evidence>
<sequence length="424" mass="48823">MPSELGTFCLSSPYSIPLIPQQYSALTLSFHKEQCDNCTHPSHRKSGFYLHKQLHAPGSFFVFFFFCFVFCFFFFFLQFQFCFPFFSHLTMKLLYAGVLSILVPALTPAMDPLSAYIIVGGAAIGWQLFSPHSWLRCSLLECCNAKETLNFSVVKMDLERKVFGQHLAVQIVLRALSTNLHSKQPKKPLVMSFHGWTGTGKSFVSSIIAENLYRLNAWRRRFVHHFSTVLHFSHGSHVHLYKEQLQNWIRGNVSACPRSLFIFSEMDQMPHGLIDSILPFLSYRNEIDGVYYGKAIFIFLNNAGGDKITEIALDYWRRLKRREDIPAEELQDLLSEDIFRNPNSGFFQSQLIQKNLIDYFIPFLPLEYKHVKQCVREELRAQGHPEEEDLITEIASAMADYPSEERLYSSKGCKTVASRVALST</sequence>
<evidence type="ECO:0000256" key="13">
    <source>
        <dbReference type="ARBA" id="ARBA00023136"/>
    </source>
</evidence>
<dbReference type="GO" id="GO:0019894">
    <property type="term" value="F:kinesin binding"/>
    <property type="evidence" value="ECO:0007669"/>
    <property type="project" value="TreeGrafter"/>
</dbReference>
<keyword evidence="17" id="KW-0968">Cytoplasmic vesicle</keyword>
<evidence type="ECO:0000256" key="1">
    <source>
        <dbReference type="ARBA" id="ARBA00004156"/>
    </source>
</evidence>
<dbReference type="GeneID" id="116234242"/>
<keyword evidence="11" id="KW-0067">ATP-binding</keyword>
<evidence type="ECO:0000256" key="5">
    <source>
        <dbReference type="ARBA" id="ARBA00006235"/>
    </source>
</evidence>
<evidence type="ECO:0000256" key="17">
    <source>
        <dbReference type="ARBA" id="ARBA00023329"/>
    </source>
</evidence>
<dbReference type="Ensembl" id="ENSPCLT00000021229.1">
    <property type="protein sequence ID" value="ENSPCLP00000016128.1"/>
    <property type="gene ID" value="ENSPCLG00000013114.1"/>
</dbReference>
<evidence type="ECO:0000313" key="24">
    <source>
        <dbReference type="Ensembl" id="ENSPCLP00000016128.1"/>
    </source>
</evidence>
<evidence type="ECO:0000256" key="7">
    <source>
        <dbReference type="ARBA" id="ARBA00022729"/>
    </source>
</evidence>
<keyword evidence="10" id="KW-0256">Endoplasmic reticulum</keyword>
<keyword evidence="22" id="KW-1133">Transmembrane helix</keyword>
<dbReference type="InterPro" id="IPR049337">
    <property type="entry name" value="TOR1A_C"/>
</dbReference>
<dbReference type="Proteomes" id="UP000472261">
    <property type="component" value="Unplaced"/>
</dbReference>
<reference evidence="24" key="1">
    <citation type="submission" date="2025-08" db="UniProtKB">
        <authorList>
            <consortium name="Ensembl"/>
        </authorList>
    </citation>
    <scope>IDENTIFICATION</scope>
</reference>
<comment type="subcellular location">
    <subcellularLocation>
        <location evidence="4">Cell projection</location>
        <location evidence="4">Growth cone</location>
    </subcellularLocation>
    <subcellularLocation>
        <location evidence="1">Cytoplasmic vesicle membrane</location>
    </subcellularLocation>
    <subcellularLocation>
        <location evidence="2">Endoplasmic reticulum lumen</location>
    </subcellularLocation>
    <subcellularLocation>
        <location evidence="3">Nucleus membrane</location>
        <topology evidence="3">Peripheral membrane protein</topology>
    </subcellularLocation>
    <subcellularLocation>
        <location evidence="20">Synapse</location>
    </subcellularLocation>
</comment>
<protein>
    <recommendedName>
        <fullName evidence="6">Torsin-1A</fullName>
    </recommendedName>
    <alternativeName>
        <fullName evidence="19">Dystonia 1 protein</fullName>
    </alternativeName>
</protein>
<dbReference type="GO" id="GO:0071763">
    <property type="term" value="P:nuclear membrane organization"/>
    <property type="evidence" value="ECO:0007669"/>
    <property type="project" value="TreeGrafter"/>
</dbReference>
<evidence type="ECO:0000313" key="25">
    <source>
        <dbReference type="Proteomes" id="UP000472261"/>
    </source>
</evidence>
<dbReference type="GO" id="GO:0030659">
    <property type="term" value="C:cytoplasmic vesicle membrane"/>
    <property type="evidence" value="ECO:0007669"/>
    <property type="project" value="UniProtKB-SubCell"/>
</dbReference>
<dbReference type="PANTHER" id="PTHR10760:SF15">
    <property type="entry name" value="TORSIN-1A"/>
    <property type="match status" value="1"/>
</dbReference>
<gene>
    <name evidence="24" type="primary">LOC116234242</name>
</gene>
<evidence type="ECO:0000256" key="20">
    <source>
        <dbReference type="ARBA" id="ARBA00034103"/>
    </source>
</evidence>
<evidence type="ECO:0000259" key="23">
    <source>
        <dbReference type="Pfam" id="PF21376"/>
    </source>
</evidence>
<evidence type="ECO:0000256" key="18">
    <source>
        <dbReference type="ARBA" id="ARBA00025909"/>
    </source>
</evidence>
<evidence type="ECO:0000256" key="3">
    <source>
        <dbReference type="ARBA" id="ARBA00004617"/>
    </source>
</evidence>
<dbReference type="GO" id="GO:0045202">
    <property type="term" value="C:synapse"/>
    <property type="evidence" value="ECO:0007669"/>
    <property type="project" value="UniProtKB-SubCell"/>
</dbReference>
<keyword evidence="14" id="KW-0325">Glycoprotein</keyword>
<keyword evidence="7" id="KW-0732">Signal</keyword>
<dbReference type="GO" id="GO:0030426">
    <property type="term" value="C:growth cone"/>
    <property type="evidence" value="ECO:0007669"/>
    <property type="project" value="UniProtKB-SubCell"/>
</dbReference>
<keyword evidence="13 22" id="KW-0472">Membrane</keyword>
<evidence type="ECO:0000256" key="2">
    <source>
        <dbReference type="ARBA" id="ARBA00004319"/>
    </source>
</evidence>
<dbReference type="RefSeq" id="XP_031457562.1">
    <property type="nucleotide sequence ID" value="XM_031601702.1"/>
</dbReference>
<dbReference type="GO" id="GO:0031965">
    <property type="term" value="C:nuclear membrane"/>
    <property type="evidence" value="ECO:0007669"/>
    <property type="project" value="UniProtKB-SubCell"/>
</dbReference>
<evidence type="ECO:0000256" key="6">
    <source>
        <dbReference type="ARBA" id="ARBA00013611"/>
    </source>
</evidence>
<dbReference type="Gene3D" id="3.40.50.300">
    <property type="entry name" value="P-loop containing nucleotide triphosphate hydrolases"/>
    <property type="match status" value="1"/>
</dbReference>
<feature type="transmembrane region" description="Helical" evidence="22">
    <location>
        <begin position="89"/>
        <end position="107"/>
    </location>
</feature>
<keyword evidence="15" id="KW-0539">Nucleus</keyword>
<comment type="subunit">
    <text evidence="18">Homohexamer. Interacts with TOR1B; the interaction may be specific of neural tissues. Interacts (ATP-bound) with TOR1AIP1 and TOR1AIP2; the interactions induce ATPase activity. Interacts with KLHL14; preferentially when ATP-free. Interacts with KLC1 (via TPR repeats); the interaction associates TOR1A with the kinesin oligomeric complex. Interacts with COPS4; the interaction associates TOR1A with the CSN complex. Interacts with SNAPIN; the interaction is direct and associates SNAPIN with the CSN complex. Interacts with STON2. Interacts (ATP-bound) with SYNE3 (via KASH domain); the interaction is required for SYNE3 nuclear envelope localization. Interacts with VIM; the interaction associates TOR1A with the cytoskeleton. Interacts with PLEC. Interacts (ATP-bound) with SLC6A3; regulates SLC6A3 transport to the plasma membrane.</text>
</comment>